<name>A0A2M3ZRP4_9DIPT</name>
<evidence type="ECO:0000256" key="1">
    <source>
        <dbReference type="SAM" id="SignalP"/>
    </source>
</evidence>
<feature type="signal peptide" evidence="1">
    <location>
        <begin position="1"/>
        <end position="24"/>
    </location>
</feature>
<reference evidence="2" key="1">
    <citation type="submission" date="2018-01" db="EMBL/GenBank/DDBJ databases">
        <title>An insight into the sialome of Amazonian anophelines.</title>
        <authorList>
            <person name="Ribeiro J.M."/>
            <person name="Scarpassa V."/>
            <person name="Calvo E."/>
        </authorList>
    </citation>
    <scope>NUCLEOTIDE SEQUENCE</scope>
    <source>
        <tissue evidence="2">Salivary glands</tissue>
    </source>
</reference>
<keyword evidence="1" id="KW-0732">Signal</keyword>
<proteinExistence type="predicted"/>
<sequence length="96" mass="11464">MGSHRLRHLFVRFFFLSRLSLTSGNRLLERAIHPLCPHCWYPHFHSLDGDWLWGHRDHRRTHCRPLLGMQASNHLTVVAAACYGCHRQQQSRLRLW</sequence>
<accession>A0A2M3ZRP4</accession>
<dbReference type="EMBL" id="GGFM01010483">
    <property type="protein sequence ID" value="MBW31234.1"/>
    <property type="molecule type" value="Transcribed_RNA"/>
</dbReference>
<dbReference type="AlphaFoldDB" id="A0A2M3ZRP4"/>
<evidence type="ECO:0000313" key="2">
    <source>
        <dbReference type="EMBL" id="MBW31234.1"/>
    </source>
</evidence>
<protein>
    <submittedName>
        <fullName evidence="2">Putative secreted peptide</fullName>
    </submittedName>
</protein>
<feature type="chain" id="PRO_5014843935" evidence="1">
    <location>
        <begin position="25"/>
        <end position="96"/>
    </location>
</feature>
<organism evidence="2">
    <name type="scientific">Anopheles braziliensis</name>
    <dbReference type="NCBI Taxonomy" id="58242"/>
    <lineage>
        <taxon>Eukaryota</taxon>
        <taxon>Metazoa</taxon>
        <taxon>Ecdysozoa</taxon>
        <taxon>Arthropoda</taxon>
        <taxon>Hexapoda</taxon>
        <taxon>Insecta</taxon>
        <taxon>Pterygota</taxon>
        <taxon>Neoptera</taxon>
        <taxon>Endopterygota</taxon>
        <taxon>Diptera</taxon>
        <taxon>Nematocera</taxon>
        <taxon>Culicoidea</taxon>
        <taxon>Culicidae</taxon>
        <taxon>Anophelinae</taxon>
        <taxon>Anopheles</taxon>
    </lineage>
</organism>